<evidence type="ECO:0000313" key="3">
    <source>
        <dbReference type="Proteomes" id="UP000243217"/>
    </source>
</evidence>
<accession>A0A1V9ZVT1</accession>
<feature type="region of interest" description="Disordered" evidence="1">
    <location>
        <begin position="124"/>
        <end position="151"/>
    </location>
</feature>
<evidence type="ECO:0008006" key="4">
    <source>
        <dbReference type="Google" id="ProtNLM"/>
    </source>
</evidence>
<dbReference type="EMBL" id="JNBS01001245">
    <property type="protein sequence ID" value="OQS02107.1"/>
    <property type="molecule type" value="Genomic_DNA"/>
</dbReference>
<evidence type="ECO:0000256" key="1">
    <source>
        <dbReference type="SAM" id="MobiDB-lite"/>
    </source>
</evidence>
<dbReference type="AlphaFoldDB" id="A0A1V9ZVT1"/>
<organism evidence="2 3">
    <name type="scientific">Thraustotheca clavata</name>
    <dbReference type="NCBI Taxonomy" id="74557"/>
    <lineage>
        <taxon>Eukaryota</taxon>
        <taxon>Sar</taxon>
        <taxon>Stramenopiles</taxon>
        <taxon>Oomycota</taxon>
        <taxon>Saprolegniomycetes</taxon>
        <taxon>Saprolegniales</taxon>
        <taxon>Achlyaceae</taxon>
        <taxon>Thraustotheca</taxon>
    </lineage>
</organism>
<dbReference type="Proteomes" id="UP000243217">
    <property type="component" value="Unassembled WGS sequence"/>
</dbReference>
<dbReference type="PANTHER" id="PTHR31827">
    <property type="entry name" value="EMB|CAB89363.1"/>
    <property type="match status" value="1"/>
</dbReference>
<proteinExistence type="predicted"/>
<protein>
    <recommendedName>
        <fullName evidence="4">WRKY transcription factor 19</fullName>
    </recommendedName>
</protein>
<dbReference type="PANTHER" id="PTHR31827:SF1">
    <property type="entry name" value="EMB|CAB89363.1"/>
    <property type="match status" value="1"/>
</dbReference>
<comment type="caution">
    <text evidence="2">The sequence shown here is derived from an EMBL/GenBank/DDBJ whole genome shotgun (WGS) entry which is preliminary data.</text>
</comment>
<reference evidence="2 3" key="1">
    <citation type="journal article" date="2014" name="Genome Biol. Evol.">
        <title>The secreted proteins of Achlya hypogyna and Thraustotheca clavata identify the ancestral oomycete secretome and reveal gene acquisitions by horizontal gene transfer.</title>
        <authorList>
            <person name="Misner I."/>
            <person name="Blouin N."/>
            <person name="Leonard G."/>
            <person name="Richards T.A."/>
            <person name="Lane C.E."/>
        </authorList>
    </citation>
    <scope>NUCLEOTIDE SEQUENCE [LARGE SCALE GENOMIC DNA]</scope>
    <source>
        <strain evidence="2 3">ATCC 34112</strain>
    </source>
</reference>
<dbReference type="STRING" id="74557.A0A1V9ZVT1"/>
<feature type="compositionally biased region" description="Low complexity" evidence="1">
    <location>
        <begin position="134"/>
        <end position="151"/>
    </location>
</feature>
<gene>
    <name evidence="2" type="ORF">THRCLA_21505</name>
</gene>
<sequence length="396" mass="43958">MSCYFNGCNEPTMQGSVKCAFHKNRGTCRIADCRNQVYARHLCVGHGGRKPCQTTGCHGNARVGGFCNRHGAKRDKPPCAIAGCMNSSYSNGHCIRHGGRRQCKIQSCQTHARTGGYCWRHGRQTTGTDEESETSSLTSSPRSSQSSSPLSKELNIDVKSIVFVDYAALDASILDCVMNLDINPLESFEQTSRCRIDGCETHARAGGFCWRHRDGDMTKPTSPETHYKKEAQPSFDAIDNSILASVCSFQGCRNQVYARMLCVGHGGRKPCIIPNCRSSARVGPYCCRHGPGTYRKLCDVHGCQNVRHTGGKCIRHGGGRRCRLHGCDTHARTGGYCWRHRDQGEPIEPKRTVKTSKVDTDLSQLIMDDNFENELLDEETLNSYFNVLCEELAFQI</sequence>
<evidence type="ECO:0000313" key="2">
    <source>
        <dbReference type="EMBL" id="OQS02107.1"/>
    </source>
</evidence>
<keyword evidence="3" id="KW-1185">Reference proteome</keyword>
<name>A0A1V9ZVT1_9STRA</name>